<dbReference type="PRINTS" id="PR00024">
    <property type="entry name" value="HOMEOBOX"/>
</dbReference>
<reference evidence="10 11" key="1">
    <citation type="submission" date="2019-07" db="EMBL/GenBank/DDBJ databases">
        <title>Draft genome assembly of a fouling barnacle, Amphibalanus amphitrite (Darwin, 1854): The first reference genome for Thecostraca.</title>
        <authorList>
            <person name="Kim W."/>
        </authorList>
    </citation>
    <scope>NUCLEOTIDE SEQUENCE [LARGE SCALE GENOMIC DNA]</scope>
    <source>
        <strain evidence="10">SNU_AA5</strain>
        <tissue evidence="10">Soma without cirri and trophi</tissue>
    </source>
</reference>
<dbReference type="InterPro" id="IPR001356">
    <property type="entry name" value="HD"/>
</dbReference>
<dbReference type="GO" id="GO:0051960">
    <property type="term" value="P:regulation of nervous system development"/>
    <property type="evidence" value="ECO:0007669"/>
    <property type="project" value="TreeGrafter"/>
</dbReference>
<protein>
    <recommendedName>
        <fullName evidence="5">Homeobox protein unplugged</fullName>
    </recommendedName>
</protein>
<dbReference type="GO" id="GO:0000981">
    <property type="term" value="F:DNA-binding transcription factor activity, RNA polymerase II-specific"/>
    <property type="evidence" value="ECO:0007669"/>
    <property type="project" value="InterPro"/>
</dbReference>
<dbReference type="Gene3D" id="1.10.10.60">
    <property type="entry name" value="Homeodomain-like"/>
    <property type="match status" value="1"/>
</dbReference>
<evidence type="ECO:0000256" key="6">
    <source>
        <dbReference type="PROSITE-ProRule" id="PRU00108"/>
    </source>
</evidence>
<dbReference type="EMBL" id="VIIS01001476">
    <property type="protein sequence ID" value="KAF0297713.1"/>
    <property type="molecule type" value="Genomic_DNA"/>
</dbReference>
<dbReference type="InterPro" id="IPR017970">
    <property type="entry name" value="Homeobox_CS"/>
</dbReference>
<dbReference type="SMART" id="SM00389">
    <property type="entry name" value="HOX"/>
    <property type="match status" value="1"/>
</dbReference>
<dbReference type="FunFam" id="1.10.10.60:FF:000360">
    <property type="entry name" value="Gastrulation brain homeobox"/>
    <property type="match status" value="1"/>
</dbReference>
<keyword evidence="4 6" id="KW-0539">Nucleus</keyword>
<evidence type="ECO:0000256" key="7">
    <source>
        <dbReference type="RuleBase" id="RU000682"/>
    </source>
</evidence>
<accession>A0A6A4VVP5</accession>
<dbReference type="InterPro" id="IPR009057">
    <property type="entry name" value="Homeodomain-like_sf"/>
</dbReference>
<comment type="subcellular location">
    <subcellularLocation>
        <location evidence="1 6 7">Nucleus</location>
    </subcellularLocation>
</comment>
<organism evidence="10 11">
    <name type="scientific">Amphibalanus amphitrite</name>
    <name type="common">Striped barnacle</name>
    <name type="synonym">Balanus amphitrite</name>
    <dbReference type="NCBI Taxonomy" id="1232801"/>
    <lineage>
        <taxon>Eukaryota</taxon>
        <taxon>Metazoa</taxon>
        <taxon>Ecdysozoa</taxon>
        <taxon>Arthropoda</taxon>
        <taxon>Crustacea</taxon>
        <taxon>Multicrustacea</taxon>
        <taxon>Cirripedia</taxon>
        <taxon>Thoracica</taxon>
        <taxon>Thoracicalcarea</taxon>
        <taxon>Balanomorpha</taxon>
        <taxon>Balanoidea</taxon>
        <taxon>Balanidae</taxon>
        <taxon>Amphibalaninae</taxon>
        <taxon>Amphibalanus</taxon>
    </lineage>
</organism>
<dbReference type="Pfam" id="PF00046">
    <property type="entry name" value="Homeodomain"/>
    <property type="match status" value="1"/>
</dbReference>
<dbReference type="InterPro" id="IPR020479">
    <property type="entry name" value="HD_metazoa"/>
</dbReference>
<keyword evidence="2 6" id="KW-0238">DNA-binding</keyword>
<evidence type="ECO:0000256" key="5">
    <source>
        <dbReference type="ARBA" id="ARBA00068822"/>
    </source>
</evidence>
<dbReference type="InterPro" id="IPR042982">
    <property type="entry name" value="GBX-1/2"/>
</dbReference>
<dbReference type="PANTHER" id="PTHR24334">
    <property type="entry name" value="HOMEOBOX PROTEIN GBX"/>
    <property type="match status" value="1"/>
</dbReference>
<keyword evidence="11" id="KW-1185">Reference proteome</keyword>
<feature type="region of interest" description="Disordered" evidence="8">
    <location>
        <begin position="69"/>
        <end position="130"/>
    </location>
</feature>
<feature type="compositionally biased region" description="Pro residues" evidence="8">
    <location>
        <begin position="93"/>
        <end position="105"/>
    </location>
</feature>
<evidence type="ECO:0000313" key="11">
    <source>
        <dbReference type="Proteomes" id="UP000440578"/>
    </source>
</evidence>
<dbReference type="PANTHER" id="PTHR24334:SF0">
    <property type="entry name" value="HOMEOBOX PROTEIN UNPLUGGED"/>
    <property type="match status" value="1"/>
</dbReference>
<evidence type="ECO:0000256" key="1">
    <source>
        <dbReference type="ARBA" id="ARBA00004123"/>
    </source>
</evidence>
<dbReference type="AlphaFoldDB" id="A0A6A4VVP5"/>
<name>A0A6A4VVP5_AMPAM</name>
<dbReference type="PROSITE" id="PS00027">
    <property type="entry name" value="HOMEOBOX_1"/>
    <property type="match status" value="1"/>
</dbReference>
<feature type="region of interest" description="Disordered" evidence="8">
    <location>
        <begin position="159"/>
        <end position="235"/>
    </location>
</feature>
<feature type="compositionally biased region" description="Basic and acidic residues" evidence="8">
    <location>
        <begin position="159"/>
        <end position="199"/>
    </location>
</feature>
<dbReference type="PROSITE" id="PS50071">
    <property type="entry name" value="HOMEOBOX_2"/>
    <property type="match status" value="1"/>
</dbReference>
<evidence type="ECO:0000256" key="8">
    <source>
        <dbReference type="SAM" id="MobiDB-lite"/>
    </source>
</evidence>
<evidence type="ECO:0000256" key="4">
    <source>
        <dbReference type="ARBA" id="ARBA00023242"/>
    </source>
</evidence>
<comment type="caution">
    <text evidence="10">The sequence shown here is derived from an EMBL/GenBank/DDBJ whole genome shotgun (WGS) entry which is preliminary data.</text>
</comment>
<feature type="DNA-binding region" description="Homeobox" evidence="6">
    <location>
        <begin position="234"/>
        <end position="293"/>
    </location>
</feature>
<dbReference type="SUPFAM" id="SSF46689">
    <property type="entry name" value="Homeodomain-like"/>
    <property type="match status" value="1"/>
</dbReference>
<proteinExistence type="predicted"/>
<keyword evidence="3 6" id="KW-0371">Homeobox</keyword>
<dbReference type="GO" id="GO:0000977">
    <property type="term" value="F:RNA polymerase II transcription regulatory region sequence-specific DNA binding"/>
    <property type="evidence" value="ECO:0007669"/>
    <property type="project" value="TreeGrafter"/>
</dbReference>
<dbReference type="CDD" id="cd00086">
    <property type="entry name" value="homeodomain"/>
    <property type="match status" value="1"/>
</dbReference>
<feature type="domain" description="Homeobox" evidence="9">
    <location>
        <begin position="232"/>
        <end position="292"/>
    </location>
</feature>
<evidence type="ECO:0000256" key="3">
    <source>
        <dbReference type="ARBA" id="ARBA00023155"/>
    </source>
</evidence>
<sequence>MTSSRDAPPAPFTIDSLLSSSAVSGSAPVPTLSLPLLYSSYLLQPRPPLFSLAAHPLFPMGLLTPALRPPRDEPLKGGLLPGYPCPGELKPPSGYPPGEPLPPPLQTSIPVSLQSSLPPPPAAGLYPGERRWQADRKLDLLADQLEEVRREYVESALRLKQEHEEPREPPREPREPAEPRELREPSAHSPRTHDIDRELSPGASSPDGGSDKEGDEGMDCSTEHQPGGMNGNKARRRRTAFTSEQLLELEKEFHSKKYLSLTERSQIAHTLKLSEVQVKIWFQNRRAKWKRVKAGLTTSSRSGTAGGGAGGTKIVVPIPVHVNRFAVRSQHQQFEKSGHMLPGCGPASSGVGRTPLPPSQPLPPMHGLAASNHLAAGLAGLHALRPPVTSSNAQQ</sequence>
<evidence type="ECO:0000256" key="2">
    <source>
        <dbReference type="ARBA" id="ARBA00023125"/>
    </source>
</evidence>
<dbReference type="GO" id="GO:0005634">
    <property type="term" value="C:nucleus"/>
    <property type="evidence" value="ECO:0007669"/>
    <property type="project" value="UniProtKB-SubCell"/>
</dbReference>
<evidence type="ECO:0000259" key="9">
    <source>
        <dbReference type="PROSITE" id="PS50071"/>
    </source>
</evidence>
<gene>
    <name evidence="10" type="primary">unpg</name>
    <name evidence="10" type="ORF">FJT64_000529</name>
</gene>
<dbReference type="Proteomes" id="UP000440578">
    <property type="component" value="Unassembled WGS sequence"/>
</dbReference>
<evidence type="ECO:0000313" key="10">
    <source>
        <dbReference type="EMBL" id="KAF0297713.1"/>
    </source>
</evidence>
<dbReference type="OrthoDB" id="6159439at2759"/>